<evidence type="ECO:0000256" key="2">
    <source>
        <dbReference type="ARBA" id="ARBA00022670"/>
    </source>
</evidence>
<dbReference type="GO" id="GO:0008234">
    <property type="term" value="F:cysteine-type peptidase activity"/>
    <property type="evidence" value="ECO:0007669"/>
    <property type="project" value="UniProtKB-KW"/>
</dbReference>
<name>A0A0V8D0C2_LACLL</name>
<evidence type="ECO:0000313" key="7">
    <source>
        <dbReference type="EMBL" id="KSU06729.1"/>
    </source>
</evidence>
<dbReference type="GO" id="GO:0006508">
    <property type="term" value="P:proteolysis"/>
    <property type="evidence" value="ECO:0007669"/>
    <property type="project" value="UniProtKB-KW"/>
</dbReference>
<proteinExistence type="inferred from homology"/>
<gene>
    <name evidence="7" type="ORF">KF282_0886</name>
</gene>
<comment type="similarity">
    <text evidence="5">Belongs to the Prp family.</text>
</comment>
<evidence type="ECO:0000256" key="1">
    <source>
        <dbReference type="ARBA" id="ARBA00022517"/>
    </source>
</evidence>
<dbReference type="CDD" id="cd16332">
    <property type="entry name" value="Prp-like"/>
    <property type="match status" value="1"/>
</dbReference>
<evidence type="ECO:0000313" key="8">
    <source>
        <dbReference type="Proteomes" id="UP000053058"/>
    </source>
</evidence>
<dbReference type="EMBL" id="LKLN01000021">
    <property type="protein sequence ID" value="KSU06729.1"/>
    <property type="molecule type" value="Genomic_DNA"/>
</dbReference>
<dbReference type="RefSeq" id="WP_058219317.1">
    <property type="nucleotide sequence ID" value="NZ_LKLN01000021.1"/>
</dbReference>
<dbReference type="PANTHER" id="PTHR39178">
    <property type="entry name" value="HYPOTHETICAL RIBOSOME-ASSOCIATED PROTEIN"/>
    <property type="match status" value="1"/>
</dbReference>
<reference evidence="8" key="1">
    <citation type="submission" date="2015-10" db="EMBL/GenBank/DDBJ databases">
        <title>Draft Genome Sequences of 11 Lactococcus lactis subspecies cremoris strains.</title>
        <authorList>
            <person name="Wels M."/>
            <person name="Backus L."/>
            <person name="Boekhorst J."/>
            <person name="Dijkstra A."/>
            <person name="Beerthuizen M."/>
            <person name="Kelly W."/>
            <person name="Siezen R."/>
            <person name="Bachmann H."/>
            <person name="Van Hijum S."/>
        </authorList>
    </citation>
    <scope>NUCLEOTIDE SEQUENCE [LARGE SCALE GENOMIC DNA]</scope>
    <source>
        <strain evidence="8">KF282</strain>
    </source>
</reference>
<dbReference type="InterPro" id="IPR007422">
    <property type="entry name" value="Peptidase_Prp"/>
</dbReference>
<dbReference type="Proteomes" id="UP000053058">
    <property type="component" value="Unassembled WGS sequence"/>
</dbReference>
<keyword evidence="2" id="KW-0645">Protease</keyword>
<keyword evidence="7" id="KW-0689">Ribosomal protein</keyword>
<keyword evidence="1" id="KW-0690">Ribosome biogenesis</keyword>
<organism evidence="7 8">
    <name type="scientific">Lactococcus lactis subsp. lactis</name>
    <name type="common">Streptococcus lactis</name>
    <dbReference type="NCBI Taxonomy" id="1360"/>
    <lineage>
        <taxon>Bacteria</taxon>
        <taxon>Bacillati</taxon>
        <taxon>Bacillota</taxon>
        <taxon>Bacilli</taxon>
        <taxon>Lactobacillales</taxon>
        <taxon>Streptococcaceae</taxon>
        <taxon>Lactococcus</taxon>
    </lineage>
</organism>
<evidence type="ECO:0000256" key="6">
    <source>
        <dbReference type="ARBA" id="ARBA00044538"/>
    </source>
</evidence>
<dbReference type="InterPro" id="IPR036764">
    <property type="entry name" value="Peptidase_Prp_sf"/>
</dbReference>
<comment type="caution">
    <text evidence="7">The sequence shown here is derived from an EMBL/GenBank/DDBJ whole genome shotgun (WGS) entry which is preliminary data.</text>
</comment>
<dbReference type="AlphaFoldDB" id="A0A0V8D0C2"/>
<keyword evidence="3" id="KW-0378">Hydrolase</keyword>
<evidence type="ECO:0000256" key="5">
    <source>
        <dbReference type="ARBA" id="ARBA00044503"/>
    </source>
</evidence>
<dbReference type="PATRIC" id="fig|1360.105.peg.2639"/>
<evidence type="ECO:0000256" key="3">
    <source>
        <dbReference type="ARBA" id="ARBA00022801"/>
    </source>
</evidence>
<dbReference type="Pfam" id="PF04327">
    <property type="entry name" value="Peptidase_Prp"/>
    <property type="match status" value="1"/>
</dbReference>
<dbReference type="SUPFAM" id="SSF118010">
    <property type="entry name" value="TM1457-like"/>
    <property type="match status" value="1"/>
</dbReference>
<keyword evidence="4" id="KW-0788">Thiol protease</keyword>
<dbReference type="Gene3D" id="3.30.70.1490">
    <property type="entry name" value="Cysteine protease Prp"/>
    <property type="match status" value="1"/>
</dbReference>
<sequence>MITAKFKKKNNQIYWYQVTGHAGFANIGNDIVCAGVSALYITVTNVLLSMGRTFERDEGYFTLDATDADNACLKVLYDGIKSISEQYPDNVKFEE</sequence>
<dbReference type="PANTHER" id="PTHR39178:SF1">
    <property type="entry name" value="RIBOSOMAL-PROCESSING CYSTEINE PROTEASE PRP"/>
    <property type="match status" value="1"/>
</dbReference>
<keyword evidence="7" id="KW-0687">Ribonucleoprotein</keyword>
<protein>
    <recommendedName>
        <fullName evidence="6">Ribosomal processing cysteine protease Prp</fullName>
    </recommendedName>
</protein>
<dbReference type="GO" id="GO:0042254">
    <property type="term" value="P:ribosome biogenesis"/>
    <property type="evidence" value="ECO:0007669"/>
    <property type="project" value="UniProtKB-KW"/>
</dbReference>
<dbReference type="GO" id="GO:0005840">
    <property type="term" value="C:ribosome"/>
    <property type="evidence" value="ECO:0007669"/>
    <property type="project" value="UniProtKB-KW"/>
</dbReference>
<evidence type="ECO:0000256" key="4">
    <source>
        <dbReference type="ARBA" id="ARBA00022807"/>
    </source>
</evidence>
<accession>A0A0V8D0C2</accession>